<evidence type="ECO:0000313" key="3">
    <source>
        <dbReference type="Proteomes" id="UP000305233"/>
    </source>
</evidence>
<evidence type="ECO:0000259" key="1">
    <source>
        <dbReference type="Pfam" id="PF26571"/>
    </source>
</evidence>
<comment type="caution">
    <text evidence="2">The sequence shown here is derived from an EMBL/GenBank/DDBJ whole genome shotgun (WGS) entry which is preliminary data.</text>
</comment>
<dbReference type="Pfam" id="PF26571">
    <property type="entry name" value="VldE"/>
    <property type="match status" value="1"/>
</dbReference>
<gene>
    <name evidence="2" type="ORF">E8P82_07840</name>
</gene>
<sequence length="192" mass="20758">MDLDRDEAERATTAAALQARGLEAPDSSDIDQAVLQALAGGASGGPGPVLSCRGTAPGDLPEQSLTDTGLTPRAEEVRTAMVEVFGEQSLGGFAPGGVGQGHGEESTHYDGRAIDVFFRPITEENQRDGWLLAQWLVAHAESLDIQYVIFDDQFWSAHIDRGQWHPYEAPPPANKILRHLDHVHVDVVRGRS</sequence>
<protein>
    <recommendedName>
        <fullName evidence="1">ARB-07466-like C-terminal domain-containing protein</fullName>
    </recommendedName>
</protein>
<organism evidence="2 3">
    <name type="scientific">Arthrobacter echini</name>
    <dbReference type="NCBI Taxonomy" id="1529066"/>
    <lineage>
        <taxon>Bacteria</taxon>
        <taxon>Bacillati</taxon>
        <taxon>Actinomycetota</taxon>
        <taxon>Actinomycetes</taxon>
        <taxon>Micrococcales</taxon>
        <taxon>Micrococcaceae</taxon>
        <taxon>Arthrobacter</taxon>
    </lineage>
</organism>
<accession>A0A4S5E5N0</accession>
<name>A0A4S5E5N0_9MICC</name>
<proteinExistence type="predicted"/>
<dbReference type="Proteomes" id="UP000305233">
    <property type="component" value="Unassembled WGS sequence"/>
</dbReference>
<dbReference type="OrthoDB" id="5171895at2"/>
<evidence type="ECO:0000313" key="2">
    <source>
        <dbReference type="EMBL" id="THJ66866.1"/>
    </source>
</evidence>
<keyword evidence="3" id="KW-1185">Reference proteome</keyword>
<dbReference type="AlphaFoldDB" id="A0A4S5E5N0"/>
<dbReference type="EMBL" id="SSWH01000005">
    <property type="protein sequence ID" value="THJ66866.1"/>
    <property type="molecule type" value="Genomic_DNA"/>
</dbReference>
<feature type="domain" description="ARB-07466-like C-terminal" evidence="1">
    <location>
        <begin position="67"/>
        <end position="169"/>
    </location>
</feature>
<reference evidence="2 3" key="1">
    <citation type="submission" date="2019-04" db="EMBL/GenBank/DDBJ databases">
        <authorList>
            <person name="Liu Q."/>
            <person name="Xin Y.-H."/>
        </authorList>
    </citation>
    <scope>NUCLEOTIDE SEQUENCE [LARGE SCALE GENOMIC DNA]</scope>
    <source>
        <strain evidence="2 3">AM23</strain>
    </source>
</reference>
<dbReference type="InterPro" id="IPR058593">
    <property type="entry name" value="ARB_07466-like_C"/>
</dbReference>